<keyword evidence="1" id="KW-0732">Signal</keyword>
<dbReference type="InterPro" id="IPR016093">
    <property type="entry name" value="MIR_motif"/>
</dbReference>
<dbReference type="PANTHER" id="PTHR46809">
    <property type="entry name" value="STROMAL CELL-DERIVED FACTOR 2-LIKE PROTEIN"/>
    <property type="match status" value="1"/>
</dbReference>
<evidence type="ECO:0000313" key="5">
    <source>
        <dbReference type="Proteomes" id="UP001239994"/>
    </source>
</evidence>
<proteinExistence type="predicted"/>
<keyword evidence="2" id="KW-0677">Repeat</keyword>
<dbReference type="PROSITE" id="PS50919">
    <property type="entry name" value="MIR"/>
    <property type="match status" value="1"/>
</dbReference>
<dbReference type="SUPFAM" id="SSF82109">
    <property type="entry name" value="MIR domain"/>
    <property type="match status" value="1"/>
</dbReference>
<keyword evidence="5" id="KW-1185">Reference proteome</keyword>
<dbReference type="PANTHER" id="PTHR46809:SF1">
    <property type="entry name" value="STROMAL CELL-DERIVED FACTOR 2-LIKE PROTEIN 1"/>
    <property type="match status" value="1"/>
</dbReference>
<reference evidence="4" key="1">
    <citation type="submission" date="2023-03" db="EMBL/GenBank/DDBJ databases">
        <title>Electrophorus voltai genome.</title>
        <authorList>
            <person name="Bian C."/>
        </authorList>
    </citation>
    <scope>NUCLEOTIDE SEQUENCE</scope>
    <source>
        <strain evidence="4">CB-2022</strain>
        <tissue evidence="4">Muscle</tissue>
    </source>
</reference>
<dbReference type="Gene3D" id="2.80.10.50">
    <property type="match status" value="1"/>
</dbReference>
<feature type="domain" description="MIR" evidence="3">
    <location>
        <begin position="36"/>
        <end position="91"/>
    </location>
</feature>
<name>A0AAD8Z477_9TELE</name>
<evidence type="ECO:0000313" key="4">
    <source>
        <dbReference type="EMBL" id="KAK1792280.1"/>
    </source>
</evidence>
<dbReference type="InterPro" id="IPR036300">
    <property type="entry name" value="MIR_dom_sf"/>
</dbReference>
<evidence type="ECO:0000259" key="3">
    <source>
        <dbReference type="PROSITE" id="PS50919"/>
    </source>
</evidence>
<accession>A0AAD8Z477</accession>
<dbReference type="AlphaFoldDB" id="A0AAD8Z477"/>
<dbReference type="EMBL" id="JAROKS010000019">
    <property type="protein sequence ID" value="KAK1792280.1"/>
    <property type="molecule type" value="Genomic_DNA"/>
</dbReference>
<gene>
    <name evidence="4" type="ORF">P4O66_012230</name>
</gene>
<comment type="caution">
    <text evidence="4">The sequence shown here is derived from an EMBL/GenBank/DDBJ whole genome shotgun (WGS) entry which is preliminary data.</text>
</comment>
<evidence type="ECO:0000256" key="1">
    <source>
        <dbReference type="ARBA" id="ARBA00022729"/>
    </source>
</evidence>
<organism evidence="4 5">
    <name type="scientific">Electrophorus voltai</name>
    <dbReference type="NCBI Taxonomy" id="2609070"/>
    <lineage>
        <taxon>Eukaryota</taxon>
        <taxon>Metazoa</taxon>
        <taxon>Chordata</taxon>
        <taxon>Craniata</taxon>
        <taxon>Vertebrata</taxon>
        <taxon>Euteleostomi</taxon>
        <taxon>Actinopterygii</taxon>
        <taxon>Neopterygii</taxon>
        <taxon>Teleostei</taxon>
        <taxon>Ostariophysi</taxon>
        <taxon>Gymnotiformes</taxon>
        <taxon>Gymnotoidei</taxon>
        <taxon>Gymnotidae</taxon>
        <taxon>Electrophorus</taxon>
    </lineage>
</organism>
<sequence>MSDGSGQQSVTGVDAADDANSYWRIRGKPNETCQRGLPVKCGQAVRFTHMKTGRNLHTHHFSSPLSNNQEVSAFGENGEGDDLDVWMVQCSGTYWERDDTVRFKHAGTSVFLSVTGEQLLKNRRFLNIKAVLNDDEAAETEAEPFTLMALLNSSEQRIRTQTRDISVVVNSNCLTISSSVDCTSTHDTLIRRGRQILPSDITKNLNFHLSGKDDNNGTMEFVFTTITFEHARSNHTSA</sequence>
<dbReference type="Proteomes" id="UP001239994">
    <property type="component" value="Unassembled WGS sequence"/>
</dbReference>
<dbReference type="SMART" id="SM00472">
    <property type="entry name" value="MIR"/>
    <property type="match status" value="1"/>
</dbReference>
<protein>
    <recommendedName>
        <fullName evidence="3">MIR domain-containing protein</fullName>
    </recommendedName>
</protein>
<evidence type="ECO:0000256" key="2">
    <source>
        <dbReference type="ARBA" id="ARBA00022737"/>
    </source>
</evidence>
<dbReference type="Pfam" id="PF02815">
    <property type="entry name" value="MIR"/>
    <property type="match status" value="1"/>
</dbReference>